<dbReference type="Gene3D" id="3.60.21.10">
    <property type="match status" value="1"/>
</dbReference>
<keyword evidence="3" id="KW-1185">Reference proteome</keyword>
<dbReference type="PANTHER" id="PTHR43143">
    <property type="entry name" value="METALLOPHOSPHOESTERASE, CALCINEURIN SUPERFAMILY"/>
    <property type="match status" value="1"/>
</dbReference>
<dbReference type="Proteomes" id="UP000193207">
    <property type="component" value="Unassembled WGS sequence"/>
</dbReference>
<accession>A0A1X6ZQW1</accession>
<dbReference type="Pfam" id="PF00149">
    <property type="entry name" value="Metallophos"/>
    <property type="match status" value="1"/>
</dbReference>
<evidence type="ECO:0000313" key="3">
    <source>
        <dbReference type="Proteomes" id="UP000193207"/>
    </source>
</evidence>
<gene>
    <name evidence="2" type="ORF">ROH8110_03254</name>
</gene>
<dbReference type="InterPro" id="IPR004843">
    <property type="entry name" value="Calcineurin-like_PHP"/>
</dbReference>
<dbReference type="RefSeq" id="WP_085818782.1">
    <property type="nucleotide sequence ID" value="NZ_FWFU01000004.1"/>
</dbReference>
<sequence>MTKNPLGEILFKVAIVSDTHVNEKEDFSASPYPANAEANPRARHVFSQVNQIAPELTIHLGDMVNPVPELESYGPAADNFHAIAADLKAPIHLVPGNHDIGDKPVKWMPAGMVNSDFIALYRKHFGKDYYAVVSNGCHFVIVNAPLMNSGDPAEAEQAAWLEGYLAKHQGERIFVFSHYPPYISDPDEPGSYDNIEEPARSWFLDLIRTYKPEALFSAHVHNFWYDEIGETAYYITPSTCFVRHDYSEMYRIDGGDQKGRNDAAKLGFLTLEIRENGHVAKYHRSYGATLAPKGGAARPVAPRPHVKTGGLSHAFVDMRHAWAEELVVAPSGAVDEFRRKRARNDYPLMAMWEMGLKGLRVPIQDLADPRIRRRMEIMVGLGHLFQVYLYGMPDEAERALLVRHGGLLDRLELVLNWEEADELAKDILALKAEADLRIILSRVNRKDGAKHTGARFNHLISHGFTLAESDELDAFMRQHPDLIDGAQFTIARSVSSWSTARSLSGFAAQTGCAPVLYAKSTEASPAEEFNDPVENAKRFAETTLAGIGFGIDVVLDTMDDADRGYFTRTGLVDRRFNPRLAGELISAIALETVEGGWTAASGDSPVLEKAGQRLWVGEACEASDGDWICPRSGLRAAPGDTPQTELILRIGSGAG</sequence>
<protein>
    <submittedName>
        <fullName evidence="2">Calcineurin-like phosphoesterase</fullName>
    </submittedName>
</protein>
<evidence type="ECO:0000259" key="1">
    <source>
        <dbReference type="Pfam" id="PF00149"/>
    </source>
</evidence>
<feature type="domain" description="Calcineurin-like phosphoesterase" evidence="1">
    <location>
        <begin position="11"/>
        <end position="222"/>
    </location>
</feature>
<dbReference type="InterPro" id="IPR029052">
    <property type="entry name" value="Metallo-depent_PP-like"/>
</dbReference>
<evidence type="ECO:0000313" key="2">
    <source>
        <dbReference type="EMBL" id="SLN58591.1"/>
    </source>
</evidence>
<dbReference type="SUPFAM" id="SSF56300">
    <property type="entry name" value="Metallo-dependent phosphatases"/>
    <property type="match status" value="1"/>
</dbReference>
<dbReference type="InterPro" id="IPR051918">
    <property type="entry name" value="STPP_CPPED1"/>
</dbReference>
<dbReference type="GO" id="GO:0016787">
    <property type="term" value="F:hydrolase activity"/>
    <property type="evidence" value="ECO:0007669"/>
    <property type="project" value="InterPro"/>
</dbReference>
<dbReference type="AlphaFoldDB" id="A0A1X6ZQW1"/>
<dbReference type="PANTHER" id="PTHR43143:SF1">
    <property type="entry name" value="SERINE_THREONINE-PROTEIN PHOSPHATASE CPPED1"/>
    <property type="match status" value="1"/>
</dbReference>
<reference evidence="2 3" key="1">
    <citation type="submission" date="2017-03" db="EMBL/GenBank/DDBJ databases">
        <authorList>
            <person name="Afonso C.L."/>
            <person name="Miller P.J."/>
            <person name="Scott M.A."/>
            <person name="Spackman E."/>
            <person name="Goraichik I."/>
            <person name="Dimitrov K.M."/>
            <person name="Suarez D.L."/>
            <person name="Swayne D.E."/>
        </authorList>
    </citation>
    <scope>NUCLEOTIDE SEQUENCE [LARGE SCALE GENOMIC DNA]</scope>
    <source>
        <strain evidence="2 3">CECT 8110</strain>
    </source>
</reference>
<dbReference type="OrthoDB" id="9780884at2"/>
<dbReference type="EMBL" id="FWFU01000004">
    <property type="protein sequence ID" value="SLN58591.1"/>
    <property type="molecule type" value="Genomic_DNA"/>
</dbReference>
<name>A0A1X6ZQW1_9RHOB</name>
<organism evidence="2 3">
    <name type="scientific">Roseovarius halotolerans</name>
    <dbReference type="NCBI Taxonomy" id="505353"/>
    <lineage>
        <taxon>Bacteria</taxon>
        <taxon>Pseudomonadati</taxon>
        <taxon>Pseudomonadota</taxon>
        <taxon>Alphaproteobacteria</taxon>
        <taxon>Rhodobacterales</taxon>
        <taxon>Roseobacteraceae</taxon>
        <taxon>Roseovarius</taxon>
    </lineage>
</organism>
<proteinExistence type="predicted"/>